<evidence type="ECO:0000259" key="1">
    <source>
        <dbReference type="Pfam" id="PF20236"/>
    </source>
</evidence>
<feature type="domain" description="DUF6593" evidence="1">
    <location>
        <begin position="55"/>
        <end position="196"/>
    </location>
</feature>
<accession>A0A6A4I2W6</accession>
<proteinExistence type="predicted"/>
<reference evidence="2" key="1">
    <citation type="journal article" date="2019" name="Environ. Microbiol.">
        <title>Fungal ecological strategies reflected in gene transcription - a case study of two litter decomposers.</title>
        <authorList>
            <person name="Barbi F."/>
            <person name="Kohler A."/>
            <person name="Barry K."/>
            <person name="Baskaran P."/>
            <person name="Daum C."/>
            <person name="Fauchery L."/>
            <person name="Ihrmark K."/>
            <person name="Kuo A."/>
            <person name="LaButti K."/>
            <person name="Lipzen A."/>
            <person name="Morin E."/>
            <person name="Grigoriev I.V."/>
            <person name="Henrissat B."/>
            <person name="Lindahl B."/>
            <person name="Martin F."/>
        </authorList>
    </citation>
    <scope>NUCLEOTIDE SEQUENCE</scope>
    <source>
        <strain evidence="2">JB14</strain>
    </source>
</reference>
<keyword evidence="3" id="KW-1185">Reference proteome</keyword>
<organism evidence="2 3">
    <name type="scientific">Gymnopus androsaceus JB14</name>
    <dbReference type="NCBI Taxonomy" id="1447944"/>
    <lineage>
        <taxon>Eukaryota</taxon>
        <taxon>Fungi</taxon>
        <taxon>Dikarya</taxon>
        <taxon>Basidiomycota</taxon>
        <taxon>Agaricomycotina</taxon>
        <taxon>Agaricomycetes</taxon>
        <taxon>Agaricomycetidae</taxon>
        <taxon>Agaricales</taxon>
        <taxon>Marasmiineae</taxon>
        <taxon>Omphalotaceae</taxon>
        <taxon>Gymnopus</taxon>
    </lineage>
</organism>
<sequence length="202" mass="22928">MFESFSIGWAGQRHSSALWDNNGFEPSTLGALPYWQPPPPTNLITFYITSYNPADILNCTVIGPDQERYLHVVTDPHNPMYTLFQKIQASGGSRSCALVEWQRQPLVEIRDVMSKYPIRDWLHLNSDERARSMQFQNARYTWAPQDRYINMHSAGSNPVFLARISRGHGTITLDLTNQAIQLGLLDACIIATVVMQCGRNID</sequence>
<name>A0A6A4I2W6_9AGAR</name>
<evidence type="ECO:0000313" key="3">
    <source>
        <dbReference type="Proteomes" id="UP000799118"/>
    </source>
</evidence>
<evidence type="ECO:0000313" key="2">
    <source>
        <dbReference type="EMBL" id="KAE9406162.1"/>
    </source>
</evidence>
<dbReference type="EMBL" id="ML769404">
    <property type="protein sequence ID" value="KAE9406162.1"/>
    <property type="molecule type" value="Genomic_DNA"/>
</dbReference>
<dbReference type="Pfam" id="PF20236">
    <property type="entry name" value="DUF6593"/>
    <property type="match status" value="1"/>
</dbReference>
<dbReference type="OrthoDB" id="3191568at2759"/>
<gene>
    <name evidence="2" type="ORF">BT96DRAFT_963661</name>
</gene>
<dbReference type="InterPro" id="IPR046528">
    <property type="entry name" value="DUF6593"/>
</dbReference>
<dbReference type="AlphaFoldDB" id="A0A6A4I2W6"/>
<protein>
    <recommendedName>
        <fullName evidence="1">DUF6593 domain-containing protein</fullName>
    </recommendedName>
</protein>
<dbReference type="Proteomes" id="UP000799118">
    <property type="component" value="Unassembled WGS sequence"/>
</dbReference>